<evidence type="ECO:0000256" key="4">
    <source>
        <dbReference type="ARBA" id="ARBA00011245"/>
    </source>
</evidence>
<evidence type="ECO:0000256" key="15">
    <source>
        <dbReference type="PIRSR" id="PIRSR000724-2"/>
    </source>
</evidence>
<keyword evidence="18" id="KW-1185">Reference proteome</keyword>
<organism evidence="17 18">
    <name type="scientific">Pelagicoccus albus</name>
    <dbReference type="NCBI Taxonomy" id="415222"/>
    <lineage>
        <taxon>Bacteria</taxon>
        <taxon>Pseudomonadati</taxon>
        <taxon>Verrucomicrobiota</taxon>
        <taxon>Opitutia</taxon>
        <taxon>Puniceicoccales</taxon>
        <taxon>Pelagicoccaceae</taxon>
        <taxon>Pelagicoccus</taxon>
    </lineage>
</organism>
<protein>
    <recommendedName>
        <fullName evidence="6 13">Phosphoglycerate kinase</fullName>
        <ecNumber evidence="5 13">2.7.2.3</ecNumber>
    </recommendedName>
</protein>
<dbReference type="InterPro" id="IPR036043">
    <property type="entry name" value="Phosphoglycerate_kinase_sf"/>
</dbReference>
<name>A0A7X1B584_9BACT</name>
<evidence type="ECO:0000256" key="5">
    <source>
        <dbReference type="ARBA" id="ARBA00013061"/>
    </source>
</evidence>
<dbReference type="PIRSF" id="PIRSF000724">
    <property type="entry name" value="Pgk"/>
    <property type="match status" value="1"/>
</dbReference>
<feature type="binding site" evidence="13 14">
    <location>
        <begin position="21"/>
        <end position="23"/>
    </location>
    <ligand>
        <name>substrate</name>
    </ligand>
</feature>
<evidence type="ECO:0000256" key="12">
    <source>
        <dbReference type="ARBA" id="ARBA00023152"/>
    </source>
</evidence>
<dbReference type="UniPathway" id="UPA00109">
    <property type="reaction ID" value="UER00185"/>
</dbReference>
<feature type="binding site" evidence="13 15">
    <location>
        <position position="329"/>
    </location>
    <ligand>
        <name>ATP</name>
        <dbReference type="ChEBI" id="CHEBI:30616"/>
    </ligand>
</feature>
<dbReference type="HAMAP" id="MF_00145">
    <property type="entry name" value="Phosphoglyc_kinase"/>
    <property type="match status" value="1"/>
</dbReference>
<evidence type="ECO:0000256" key="13">
    <source>
        <dbReference type="HAMAP-Rule" id="MF_00145"/>
    </source>
</evidence>
<keyword evidence="11 13" id="KW-0067">ATP-binding</keyword>
<evidence type="ECO:0000256" key="3">
    <source>
        <dbReference type="ARBA" id="ARBA00008982"/>
    </source>
</evidence>
<dbReference type="InterPro" id="IPR015824">
    <property type="entry name" value="Phosphoglycerate_kinase_N"/>
</dbReference>
<reference evidence="17 18" key="1">
    <citation type="submission" date="2020-07" db="EMBL/GenBank/DDBJ databases">
        <authorList>
            <person name="Feng X."/>
        </authorList>
    </citation>
    <scope>NUCLEOTIDE SEQUENCE [LARGE SCALE GENOMIC DNA]</scope>
    <source>
        <strain evidence="17 18">JCM23202</strain>
    </source>
</reference>
<dbReference type="FunFam" id="3.40.50.1260:FF:000031">
    <property type="entry name" value="Phosphoglycerate kinase 1"/>
    <property type="match status" value="1"/>
</dbReference>
<feature type="binding site" evidence="13 15">
    <location>
        <begin position="356"/>
        <end position="359"/>
    </location>
    <ligand>
        <name>ATP</name>
        <dbReference type="ChEBI" id="CHEBI:30616"/>
    </ligand>
</feature>
<dbReference type="AlphaFoldDB" id="A0A7X1B584"/>
<feature type="binding site" evidence="14">
    <location>
        <position position="151"/>
    </location>
    <ligand>
        <name>(2R)-3-phosphoglycerate</name>
        <dbReference type="ChEBI" id="CHEBI:58272"/>
    </ligand>
</feature>
<dbReference type="GO" id="GO:0043531">
    <property type="term" value="F:ADP binding"/>
    <property type="evidence" value="ECO:0007669"/>
    <property type="project" value="TreeGrafter"/>
</dbReference>
<evidence type="ECO:0000256" key="14">
    <source>
        <dbReference type="PIRSR" id="PIRSR000724-1"/>
    </source>
</evidence>
<dbReference type="GO" id="GO:0004618">
    <property type="term" value="F:phosphoglycerate kinase activity"/>
    <property type="evidence" value="ECO:0007669"/>
    <property type="project" value="UniProtKB-UniRule"/>
</dbReference>
<feature type="binding site" evidence="14">
    <location>
        <position position="118"/>
    </location>
    <ligand>
        <name>(2R)-3-phosphoglycerate</name>
        <dbReference type="ChEBI" id="CHEBI:58272"/>
    </ligand>
</feature>
<dbReference type="InterPro" id="IPR001576">
    <property type="entry name" value="Phosphoglycerate_kinase"/>
</dbReference>
<dbReference type="Proteomes" id="UP000526501">
    <property type="component" value="Unassembled WGS sequence"/>
</dbReference>
<dbReference type="GO" id="GO:0005829">
    <property type="term" value="C:cytosol"/>
    <property type="evidence" value="ECO:0007669"/>
    <property type="project" value="TreeGrafter"/>
</dbReference>
<evidence type="ECO:0000256" key="1">
    <source>
        <dbReference type="ARBA" id="ARBA00000642"/>
    </source>
</evidence>
<evidence type="ECO:0000256" key="9">
    <source>
        <dbReference type="ARBA" id="ARBA00022741"/>
    </source>
</evidence>
<dbReference type="SUPFAM" id="SSF53748">
    <property type="entry name" value="Phosphoglycerate kinase"/>
    <property type="match status" value="1"/>
</dbReference>
<gene>
    <name evidence="13" type="primary">pgk</name>
    <name evidence="17" type="ORF">H5P27_07465</name>
</gene>
<evidence type="ECO:0000256" key="10">
    <source>
        <dbReference type="ARBA" id="ARBA00022777"/>
    </source>
</evidence>
<dbReference type="FunFam" id="3.40.50.1260:FF:000006">
    <property type="entry name" value="Phosphoglycerate kinase"/>
    <property type="match status" value="1"/>
</dbReference>
<feature type="binding site" evidence="13 14">
    <location>
        <begin position="59"/>
        <end position="62"/>
    </location>
    <ligand>
        <name>substrate</name>
    </ligand>
</feature>
<evidence type="ECO:0000313" key="17">
    <source>
        <dbReference type="EMBL" id="MBC2605879.1"/>
    </source>
</evidence>
<comment type="subcellular location">
    <subcellularLocation>
        <location evidence="13">Cytoplasm</location>
    </subcellularLocation>
</comment>
<evidence type="ECO:0000256" key="2">
    <source>
        <dbReference type="ARBA" id="ARBA00004838"/>
    </source>
</evidence>
<dbReference type="CDD" id="cd00318">
    <property type="entry name" value="Phosphoglycerate_kinase"/>
    <property type="match status" value="1"/>
</dbReference>
<dbReference type="PRINTS" id="PR00477">
    <property type="entry name" value="PHGLYCKINASE"/>
</dbReference>
<keyword evidence="7 13" id="KW-0963">Cytoplasm</keyword>
<keyword evidence="9 13" id="KW-0547">Nucleotide-binding</keyword>
<evidence type="ECO:0000313" key="18">
    <source>
        <dbReference type="Proteomes" id="UP000526501"/>
    </source>
</evidence>
<comment type="caution">
    <text evidence="17">The sequence shown here is derived from an EMBL/GenBank/DDBJ whole genome shotgun (WGS) entry which is preliminary data.</text>
</comment>
<comment type="catalytic activity">
    <reaction evidence="1 13 16">
        <text>(2R)-3-phosphoglycerate + ATP = (2R)-3-phospho-glyceroyl phosphate + ADP</text>
        <dbReference type="Rhea" id="RHEA:14801"/>
        <dbReference type="ChEBI" id="CHEBI:30616"/>
        <dbReference type="ChEBI" id="CHEBI:57604"/>
        <dbReference type="ChEBI" id="CHEBI:58272"/>
        <dbReference type="ChEBI" id="CHEBI:456216"/>
        <dbReference type="EC" id="2.7.2.3"/>
    </reaction>
</comment>
<dbReference type="Gene3D" id="3.40.50.1260">
    <property type="entry name" value="Phosphoglycerate kinase, N-terminal domain"/>
    <property type="match status" value="2"/>
</dbReference>
<dbReference type="EC" id="2.7.2.3" evidence="5 13"/>
<dbReference type="PANTHER" id="PTHR11406:SF23">
    <property type="entry name" value="PHOSPHOGLYCERATE KINASE 1, CHLOROPLASTIC-RELATED"/>
    <property type="match status" value="1"/>
</dbReference>
<feature type="binding site" evidence="14">
    <location>
        <position position="36"/>
    </location>
    <ligand>
        <name>(2R)-3-phosphoglycerate</name>
        <dbReference type="ChEBI" id="CHEBI:58272"/>
    </ligand>
</feature>
<evidence type="ECO:0000256" key="11">
    <source>
        <dbReference type="ARBA" id="ARBA00022840"/>
    </source>
</evidence>
<keyword evidence="8 13" id="KW-0808">Transferase</keyword>
<comment type="subunit">
    <text evidence="4 13">Monomer.</text>
</comment>
<evidence type="ECO:0000256" key="6">
    <source>
        <dbReference type="ARBA" id="ARBA00016471"/>
    </source>
</evidence>
<evidence type="ECO:0000256" key="7">
    <source>
        <dbReference type="ARBA" id="ARBA00022490"/>
    </source>
</evidence>
<feature type="binding site" evidence="13">
    <location>
        <position position="298"/>
    </location>
    <ligand>
        <name>ATP</name>
        <dbReference type="ChEBI" id="CHEBI:30616"/>
    </ligand>
</feature>
<sequence length="400" mass="41943">MATKTIEDIDLKGKKAVIRVDFNVPLKDGEVTDNTRILGALPTIKHVIASGGTAVLLSHLGRPKGEVNPKFSLEPVAKALAAELGQAVVFVPESRGEVAEKAVAALEPGSVALLENVRFHAGETKNDEELSKDFAKLGDLYINDAFGTAHRAHSSTAGIAAFLKPAVCGFLIEKELEFLGDKTANAERPFTVILGGAKVSDKLKVIDALLEKADTILIGGAMAYTFALANGKTVGSSLCQPDMVDMTTELQKKAVEKGVKLLLPIDNVTVDSFDFSTMTAGNLGESDAEGNIPEGWEGVDIGPKTVELYCAEVAKSKTVLWNGPMGIFESDACNKGTFAVAKAIADNQEATTIIGGGDSVTAINMSGYGDKVSFKSTGGGASLEFLEGKILPGVDALDKK</sequence>
<feature type="binding site" evidence="13">
    <location>
        <position position="151"/>
    </location>
    <ligand>
        <name>substrate</name>
    </ligand>
</feature>
<proteinExistence type="inferred from homology"/>
<accession>A0A7X1B584</accession>
<keyword evidence="12 13" id="KW-0324">Glycolysis</keyword>
<dbReference type="PANTHER" id="PTHR11406">
    <property type="entry name" value="PHOSPHOGLYCERATE KINASE"/>
    <property type="match status" value="1"/>
</dbReference>
<dbReference type="GO" id="GO:0005524">
    <property type="term" value="F:ATP binding"/>
    <property type="evidence" value="ECO:0007669"/>
    <property type="project" value="UniProtKB-KW"/>
</dbReference>
<comment type="similarity">
    <text evidence="3 13 16">Belongs to the phosphoglycerate kinase family.</text>
</comment>
<keyword evidence="10 13" id="KW-0418">Kinase</keyword>
<feature type="binding site" evidence="13 15">
    <location>
        <position position="202"/>
    </location>
    <ligand>
        <name>ATP</name>
        <dbReference type="ChEBI" id="CHEBI:30616"/>
    </ligand>
</feature>
<feature type="binding site" evidence="13">
    <location>
        <position position="36"/>
    </location>
    <ligand>
        <name>substrate</name>
    </ligand>
</feature>
<dbReference type="RefSeq" id="WP_185659767.1">
    <property type="nucleotide sequence ID" value="NZ_CAWPOO010000007.1"/>
</dbReference>
<dbReference type="EMBL" id="JACHVC010000007">
    <property type="protein sequence ID" value="MBC2605879.1"/>
    <property type="molecule type" value="Genomic_DNA"/>
</dbReference>
<dbReference type="GO" id="GO:0006096">
    <property type="term" value="P:glycolytic process"/>
    <property type="evidence" value="ECO:0007669"/>
    <property type="project" value="UniProtKB-UniRule"/>
</dbReference>
<dbReference type="Pfam" id="PF00162">
    <property type="entry name" value="PGK"/>
    <property type="match status" value="1"/>
</dbReference>
<feature type="binding site" evidence="13">
    <location>
        <position position="118"/>
    </location>
    <ligand>
        <name>substrate</name>
    </ligand>
</feature>
<evidence type="ECO:0000256" key="16">
    <source>
        <dbReference type="RuleBase" id="RU000532"/>
    </source>
</evidence>
<evidence type="ECO:0000256" key="8">
    <source>
        <dbReference type="ARBA" id="ARBA00022679"/>
    </source>
</evidence>
<comment type="pathway">
    <text evidence="2 13">Carbohydrate degradation; glycolysis; pyruvate from D-glyceraldehyde 3-phosphate: step 2/5.</text>
</comment>
<dbReference type="GO" id="GO:0006094">
    <property type="term" value="P:gluconeogenesis"/>
    <property type="evidence" value="ECO:0007669"/>
    <property type="project" value="TreeGrafter"/>
</dbReference>